<feature type="domain" description="Major facilitator superfamily (MFS) profile" evidence="8">
    <location>
        <begin position="68"/>
        <end position="501"/>
    </location>
</feature>
<evidence type="ECO:0000256" key="6">
    <source>
        <dbReference type="SAM" id="MobiDB-lite"/>
    </source>
</evidence>
<reference evidence="9" key="1">
    <citation type="submission" date="2020-12" db="EMBL/GenBank/DDBJ databases">
        <authorList>
            <person name="Iha C."/>
        </authorList>
    </citation>
    <scope>NUCLEOTIDE SEQUENCE</scope>
</reference>
<feature type="transmembrane region" description="Helical" evidence="7">
    <location>
        <begin position="219"/>
        <end position="240"/>
    </location>
</feature>
<dbReference type="GO" id="GO:0016020">
    <property type="term" value="C:membrane"/>
    <property type="evidence" value="ECO:0007669"/>
    <property type="project" value="UniProtKB-SubCell"/>
</dbReference>
<dbReference type="PANTHER" id="PTHR23511:SF5">
    <property type="entry name" value="MAJOR FACILITATOR-TYPE TRANSPORTER HXNZ-RELATED"/>
    <property type="match status" value="1"/>
</dbReference>
<feature type="transmembrane region" description="Helical" evidence="7">
    <location>
        <begin position="105"/>
        <end position="123"/>
    </location>
</feature>
<dbReference type="InterPro" id="IPR005828">
    <property type="entry name" value="MFS_sugar_transport-like"/>
</dbReference>
<keyword evidence="10" id="KW-1185">Reference proteome</keyword>
<feature type="region of interest" description="Disordered" evidence="6">
    <location>
        <begin position="506"/>
        <end position="529"/>
    </location>
</feature>
<feature type="region of interest" description="Disordered" evidence="6">
    <location>
        <begin position="1"/>
        <end position="46"/>
    </location>
</feature>
<feature type="compositionally biased region" description="Basic and acidic residues" evidence="6">
    <location>
        <begin position="20"/>
        <end position="41"/>
    </location>
</feature>
<comment type="subcellular location">
    <subcellularLocation>
        <location evidence="1">Membrane</location>
        <topology evidence="1">Multi-pass membrane protein</topology>
    </subcellularLocation>
</comment>
<dbReference type="Proteomes" id="UP000708148">
    <property type="component" value="Unassembled WGS sequence"/>
</dbReference>
<evidence type="ECO:0000259" key="8">
    <source>
        <dbReference type="PROSITE" id="PS50850"/>
    </source>
</evidence>
<organism evidence="9 10">
    <name type="scientific">Ostreobium quekettii</name>
    <dbReference type="NCBI Taxonomy" id="121088"/>
    <lineage>
        <taxon>Eukaryota</taxon>
        <taxon>Viridiplantae</taxon>
        <taxon>Chlorophyta</taxon>
        <taxon>core chlorophytes</taxon>
        <taxon>Ulvophyceae</taxon>
        <taxon>TCBD clade</taxon>
        <taxon>Bryopsidales</taxon>
        <taxon>Ostreobineae</taxon>
        <taxon>Ostreobiaceae</taxon>
        <taxon>Ostreobium</taxon>
    </lineage>
</organism>
<dbReference type="Gene3D" id="1.20.1250.20">
    <property type="entry name" value="MFS general substrate transporter like domains"/>
    <property type="match status" value="1"/>
</dbReference>
<dbReference type="PROSITE" id="PS50850">
    <property type="entry name" value="MFS"/>
    <property type="match status" value="1"/>
</dbReference>
<feature type="transmembrane region" description="Helical" evidence="7">
    <location>
        <begin position="312"/>
        <end position="333"/>
    </location>
</feature>
<evidence type="ECO:0000256" key="7">
    <source>
        <dbReference type="SAM" id="Phobius"/>
    </source>
</evidence>
<feature type="transmembrane region" description="Helical" evidence="7">
    <location>
        <begin position="135"/>
        <end position="155"/>
    </location>
</feature>
<evidence type="ECO:0000256" key="5">
    <source>
        <dbReference type="ARBA" id="ARBA00023136"/>
    </source>
</evidence>
<dbReference type="InterPro" id="IPR036259">
    <property type="entry name" value="MFS_trans_sf"/>
</dbReference>
<evidence type="ECO:0000313" key="10">
    <source>
        <dbReference type="Proteomes" id="UP000708148"/>
    </source>
</evidence>
<evidence type="ECO:0000256" key="4">
    <source>
        <dbReference type="ARBA" id="ARBA00022989"/>
    </source>
</evidence>
<gene>
    <name evidence="9" type="ORF">OSTQU699_LOCUS5527</name>
</gene>
<dbReference type="SUPFAM" id="SSF103473">
    <property type="entry name" value="MFS general substrate transporter"/>
    <property type="match status" value="1"/>
</dbReference>
<dbReference type="InterPro" id="IPR020846">
    <property type="entry name" value="MFS_dom"/>
</dbReference>
<feature type="transmembrane region" description="Helical" evidence="7">
    <location>
        <begin position="391"/>
        <end position="411"/>
    </location>
</feature>
<sequence length="529" mass="56945">MAPNMRQDMPPGETASERVPLIDDRDRGEGWKEEGQDERSGEQSGGRGFFTVDDAVSGLGVGWFQVLMMLVVGFCALGEGANATVAAFVAPAVKCEWRLTDKQESLLTVWVFVGLLIGAYLWGALADIMGRKVSLMAATVGGILTSTLAAVMPTIGWLEFMFALMGFTFAGQFSGLTYLLEFVPAAHRGMWGVAAGLFWSAGILGNAATAWLVMPWHGWQGLMVITNIPYVVVLLLFPLVPESAHYLTAAGRSEEALKSLRWAARLNGTQLPEGELVVPAVEEDDSENECRHCSSKIGKFLSDSARLVSDSLWLTTLLVMVLYVCANVVYNIILLLTTQIHTKQTSTCEGQVFSLSAEDFREVLIVSSADLAGNVLPVFIIDFIGRKWSMFALSGGVVVSLLPVVFAGTGLNPTWPLFAARTLTAAWNNVLTVYSPEVFPTEIRVASAGLGKMFGAFGSMPSGFVAQGLFDKHGIRASVGVLLALTGSSMLWEACLPIETTGKPLQGNVLEDGKEREGQGEREGLDVEV</sequence>
<evidence type="ECO:0000313" key="9">
    <source>
        <dbReference type="EMBL" id="CAD7700168.1"/>
    </source>
</evidence>
<dbReference type="AlphaFoldDB" id="A0A8S1IYA4"/>
<accession>A0A8S1IYA4</accession>
<dbReference type="GO" id="GO:0022857">
    <property type="term" value="F:transmembrane transporter activity"/>
    <property type="evidence" value="ECO:0007669"/>
    <property type="project" value="InterPro"/>
</dbReference>
<dbReference type="OrthoDB" id="512346at2759"/>
<feature type="transmembrane region" description="Helical" evidence="7">
    <location>
        <begin position="161"/>
        <end position="180"/>
    </location>
</feature>
<dbReference type="Pfam" id="PF00083">
    <property type="entry name" value="Sugar_tr"/>
    <property type="match status" value="1"/>
</dbReference>
<protein>
    <recommendedName>
        <fullName evidence="8">Major facilitator superfamily (MFS) profile domain-containing protein</fullName>
    </recommendedName>
</protein>
<dbReference type="EMBL" id="CAJHUC010001190">
    <property type="protein sequence ID" value="CAD7700168.1"/>
    <property type="molecule type" value="Genomic_DNA"/>
</dbReference>
<keyword evidence="3 7" id="KW-0812">Transmembrane</keyword>
<proteinExistence type="predicted"/>
<feature type="transmembrane region" description="Helical" evidence="7">
    <location>
        <begin position="363"/>
        <end position="384"/>
    </location>
</feature>
<evidence type="ECO:0000256" key="1">
    <source>
        <dbReference type="ARBA" id="ARBA00004141"/>
    </source>
</evidence>
<evidence type="ECO:0000256" key="2">
    <source>
        <dbReference type="ARBA" id="ARBA00022448"/>
    </source>
</evidence>
<feature type="transmembrane region" description="Helical" evidence="7">
    <location>
        <begin position="192"/>
        <end position="213"/>
    </location>
</feature>
<keyword evidence="5 7" id="KW-0472">Membrane</keyword>
<evidence type="ECO:0000256" key="3">
    <source>
        <dbReference type="ARBA" id="ARBA00022692"/>
    </source>
</evidence>
<keyword evidence="2" id="KW-0813">Transport</keyword>
<name>A0A8S1IYA4_9CHLO</name>
<feature type="compositionally biased region" description="Basic and acidic residues" evidence="6">
    <location>
        <begin position="511"/>
        <end position="529"/>
    </location>
</feature>
<feature type="transmembrane region" description="Helical" evidence="7">
    <location>
        <begin position="66"/>
        <end position="93"/>
    </location>
</feature>
<keyword evidence="4 7" id="KW-1133">Transmembrane helix</keyword>
<dbReference type="PANTHER" id="PTHR23511">
    <property type="entry name" value="SYNAPTIC VESICLE GLYCOPROTEIN 2"/>
    <property type="match status" value="1"/>
</dbReference>
<comment type="caution">
    <text evidence="9">The sequence shown here is derived from an EMBL/GenBank/DDBJ whole genome shotgun (WGS) entry which is preliminary data.</text>
</comment>